<feature type="compositionally biased region" description="Basic residues" evidence="1">
    <location>
        <begin position="186"/>
        <end position="201"/>
    </location>
</feature>
<proteinExistence type="predicted"/>
<dbReference type="OrthoDB" id="6774094at2759"/>
<evidence type="ECO:0000313" key="3">
    <source>
        <dbReference type="Proteomes" id="UP001152888"/>
    </source>
</evidence>
<keyword evidence="3" id="KW-1185">Reference proteome</keyword>
<comment type="caution">
    <text evidence="2">The sequence shown here is derived from an EMBL/GenBank/DDBJ whole genome shotgun (WGS) entry which is preliminary data.</text>
</comment>
<feature type="compositionally biased region" description="Acidic residues" evidence="1">
    <location>
        <begin position="162"/>
        <end position="176"/>
    </location>
</feature>
<dbReference type="AlphaFoldDB" id="A0A9P0PX31"/>
<organism evidence="2 3">
    <name type="scientific">Acanthoscelides obtectus</name>
    <name type="common">Bean weevil</name>
    <name type="synonym">Bruchus obtectus</name>
    <dbReference type="NCBI Taxonomy" id="200917"/>
    <lineage>
        <taxon>Eukaryota</taxon>
        <taxon>Metazoa</taxon>
        <taxon>Ecdysozoa</taxon>
        <taxon>Arthropoda</taxon>
        <taxon>Hexapoda</taxon>
        <taxon>Insecta</taxon>
        <taxon>Pterygota</taxon>
        <taxon>Neoptera</taxon>
        <taxon>Endopterygota</taxon>
        <taxon>Coleoptera</taxon>
        <taxon>Polyphaga</taxon>
        <taxon>Cucujiformia</taxon>
        <taxon>Chrysomeloidea</taxon>
        <taxon>Chrysomelidae</taxon>
        <taxon>Bruchinae</taxon>
        <taxon>Bruchini</taxon>
        <taxon>Acanthoscelides</taxon>
    </lineage>
</organism>
<protein>
    <submittedName>
        <fullName evidence="2">Uncharacterized protein</fullName>
    </submittedName>
</protein>
<name>A0A9P0PX31_ACAOB</name>
<evidence type="ECO:0000313" key="2">
    <source>
        <dbReference type="EMBL" id="CAH2002226.1"/>
    </source>
</evidence>
<accession>A0A9P0PX31</accession>
<sequence>MLRDAGPIVTVEEEVLVHEQPLKPLSFLNSSQVPAKNNTKSGEPEICDAKVNFSQSLPEASHLKFTNTPDPHVSKEKCFSKLMMDSANMQPPSSLIPCETTTLIADTNFGSLFNSLQSNGSELFAQQKHDIKEQVNVEDHELSDQLSLRSELEDPFANSSSEDLDFVPSDENEDVQENQAAVGGKSKTRKRKRQKSGWKRNIIKSARNSGAEYKNWNGNFQNKRSIKPACQNCRKRCNENFSEEERSAIFKAFGIYRTLIDSMIILPRRYMLTYNGKTVPVCKTFFLNTLSISGHGRDRISEDGSTGVVTEDRRGKACKNSQLDETIKDSDDELFSVVALVISKAVFANSMAGLDCVPFSAKKQEALGLDCGVIDAFPVTDVRATYVHPMLTG</sequence>
<dbReference type="EMBL" id="CAKOFQ010007488">
    <property type="protein sequence ID" value="CAH2002226.1"/>
    <property type="molecule type" value="Genomic_DNA"/>
</dbReference>
<dbReference type="Proteomes" id="UP001152888">
    <property type="component" value="Unassembled WGS sequence"/>
</dbReference>
<feature type="region of interest" description="Disordered" evidence="1">
    <location>
        <begin position="152"/>
        <end position="201"/>
    </location>
</feature>
<dbReference type="PANTHER" id="PTHR10773:SF19">
    <property type="match status" value="1"/>
</dbReference>
<gene>
    <name evidence="2" type="ORF">ACAOBT_LOCUS26684</name>
</gene>
<dbReference type="PANTHER" id="PTHR10773">
    <property type="entry name" value="DNA-DIRECTED RNA POLYMERASES I, II, AND III SUBUNIT RPABC2"/>
    <property type="match status" value="1"/>
</dbReference>
<reference evidence="2" key="1">
    <citation type="submission" date="2022-03" db="EMBL/GenBank/DDBJ databases">
        <authorList>
            <person name="Sayadi A."/>
        </authorList>
    </citation>
    <scope>NUCLEOTIDE SEQUENCE</scope>
</reference>
<evidence type="ECO:0000256" key="1">
    <source>
        <dbReference type="SAM" id="MobiDB-lite"/>
    </source>
</evidence>